<organism evidence="1">
    <name type="scientific">Rhizophora mucronata</name>
    <name type="common">Asiatic mangrove</name>
    <dbReference type="NCBI Taxonomy" id="61149"/>
    <lineage>
        <taxon>Eukaryota</taxon>
        <taxon>Viridiplantae</taxon>
        <taxon>Streptophyta</taxon>
        <taxon>Embryophyta</taxon>
        <taxon>Tracheophyta</taxon>
        <taxon>Spermatophyta</taxon>
        <taxon>Magnoliopsida</taxon>
        <taxon>eudicotyledons</taxon>
        <taxon>Gunneridae</taxon>
        <taxon>Pentapetalae</taxon>
        <taxon>rosids</taxon>
        <taxon>fabids</taxon>
        <taxon>Malpighiales</taxon>
        <taxon>Rhizophoraceae</taxon>
        <taxon>Rhizophora</taxon>
    </lineage>
</organism>
<reference evidence="1" key="1">
    <citation type="submission" date="2018-02" db="EMBL/GenBank/DDBJ databases">
        <title>Rhizophora mucronata_Transcriptome.</title>
        <authorList>
            <person name="Meera S.P."/>
            <person name="Sreeshan A."/>
            <person name="Augustine A."/>
        </authorList>
    </citation>
    <scope>NUCLEOTIDE SEQUENCE</scope>
    <source>
        <tissue evidence="1">Leaf</tissue>
    </source>
</reference>
<dbReference type="EMBL" id="GGEC01015878">
    <property type="protein sequence ID" value="MBW96361.1"/>
    <property type="molecule type" value="Transcribed_RNA"/>
</dbReference>
<sequence>MHFVGDLAIIMEHFA</sequence>
<evidence type="ECO:0000313" key="1">
    <source>
        <dbReference type="EMBL" id="MBW96361.1"/>
    </source>
</evidence>
<accession>A0A2P2JSA7</accession>
<name>A0A2P2JSA7_RHIMU</name>
<protein>
    <submittedName>
        <fullName evidence="1">Uncharacterized protein</fullName>
    </submittedName>
</protein>
<proteinExistence type="predicted"/>